<dbReference type="Pfam" id="PF00059">
    <property type="entry name" value="Lectin_C"/>
    <property type="match status" value="1"/>
</dbReference>
<proteinExistence type="predicted"/>
<evidence type="ECO:0000313" key="3">
    <source>
        <dbReference type="Ensembl" id="ENSSGRP00000059559.1"/>
    </source>
</evidence>
<reference evidence="3" key="2">
    <citation type="submission" date="2025-09" db="UniProtKB">
        <authorList>
            <consortium name="Ensembl"/>
        </authorList>
    </citation>
    <scope>IDENTIFICATION</scope>
</reference>
<evidence type="ECO:0000259" key="2">
    <source>
        <dbReference type="PROSITE" id="PS50041"/>
    </source>
</evidence>
<dbReference type="PANTHER" id="PTHR45784">
    <property type="entry name" value="C-TYPE LECTIN DOMAIN FAMILY 20 MEMBER A-RELATED"/>
    <property type="match status" value="1"/>
</dbReference>
<dbReference type="InterPro" id="IPR016187">
    <property type="entry name" value="CTDL_fold"/>
</dbReference>
<dbReference type="InParanoid" id="A0A672P7X3"/>
<evidence type="ECO:0000256" key="1">
    <source>
        <dbReference type="ARBA" id="ARBA00023157"/>
    </source>
</evidence>
<dbReference type="Ensembl" id="ENSSGRT00000063549.1">
    <property type="protein sequence ID" value="ENSSGRP00000059559.1"/>
    <property type="gene ID" value="ENSSGRG00000030958.1"/>
</dbReference>
<dbReference type="Proteomes" id="UP000472262">
    <property type="component" value="Unassembled WGS sequence"/>
</dbReference>
<dbReference type="Gene3D" id="3.10.100.10">
    <property type="entry name" value="Mannose-Binding Protein A, subunit A"/>
    <property type="match status" value="1"/>
</dbReference>
<dbReference type="InterPro" id="IPR001304">
    <property type="entry name" value="C-type_lectin-like"/>
</dbReference>
<dbReference type="InterPro" id="IPR018378">
    <property type="entry name" value="C-type_lectin_CS"/>
</dbReference>
<keyword evidence="1" id="KW-1015">Disulfide bond</keyword>
<dbReference type="SMART" id="SM00034">
    <property type="entry name" value="CLECT"/>
    <property type="match status" value="1"/>
</dbReference>
<dbReference type="InterPro" id="IPR016186">
    <property type="entry name" value="C-type_lectin-like/link_sf"/>
</dbReference>
<dbReference type="OMA" id="LYSCAWI"/>
<dbReference type="PROSITE" id="PS50041">
    <property type="entry name" value="C_TYPE_LECTIN_2"/>
    <property type="match status" value="1"/>
</dbReference>
<name>A0A672P7X3_SINGR</name>
<dbReference type="PANTHER" id="PTHR45784:SF3">
    <property type="entry name" value="C-TYPE LECTIN DOMAIN FAMILY 4 MEMBER K-LIKE-RELATED"/>
    <property type="match status" value="1"/>
</dbReference>
<accession>A0A672P7X3</accession>
<sequence length="184" mass="22318">HRLVKYVLKHGSWFELLITISCKTGFLSVILCDSHDYVLVQERTFWKEARDFCRKHYIDLATVQTDEEWIELNKIRAKYGSKTWIGLYDDVNSWRWSFLNECPTYARWDTNQPDNYGGDQDCVMLHSNGYWHDEDCDLKCFFFVCKIPCKYFYFRECCNCFWVLILNQPKLHQPEKRWISTEYN</sequence>
<reference evidence="3" key="1">
    <citation type="submission" date="2025-08" db="UniProtKB">
        <authorList>
            <consortium name="Ensembl"/>
        </authorList>
    </citation>
    <scope>IDENTIFICATION</scope>
</reference>
<organism evidence="3 4">
    <name type="scientific">Sinocyclocheilus grahami</name>
    <name type="common">Dianchi golden-line fish</name>
    <name type="synonym">Barbus grahami</name>
    <dbReference type="NCBI Taxonomy" id="75366"/>
    <lineage>
        <taxon>Eukaryota</taxon>
        <taxon>Metazoa</taxon>
        <taxon>Chordata</taxon>
        <taxon>Craniata</taxon>
        <taxon>Vertebrata</taxon>
        <taxon>Euteleostomi</taxon>
        <taxon>Actinopterygii</taxon>
        <taxon>Neopterygii</taxon>
        <taxon>Teleostei</taxon>
        <taxon>Ostariophysi</taxon>
        <taxon>Cypriniformes</taxon>
        <taxon>Cyprinidae</taxon>
        <taxon>Cyprininae</taxon>
        <taxon>Sinocyclocheilus</taxon>
    </lineage>
</organism>
<dbReference type="PROSITE" id="PS00615">
    <property type="entry name" value="C_TYPE_LECTIN_1"/>
    <property type="match status" value="1"/>
</dbReference>
<dbReference type="SUPFAM" id="SSF56436">
    <property type="entry name" value="C-type lectin-like"/>
    <property type="match status" value="1"/>
</dbReference>
<protein>
    <recommendedName>
        <fullName evidence="2">C-type lectin domain-containing protein</fullName>
    </recommendedName>
</protein>
<dbReference type="AlphaFoldDB" id="A0A672P7X3"/>
<keyword evidence="4" id="KW-1185">Reference proteome</keyword>
<evidence type="ECO:0000313" key="4">
    <source>
        <dbReference type="Proteomes" id="UP000472262"/>
    </source>
</evidence>
<feature type="domain" description="C-type lectin" evidence="2">
    <location>
        <begin position="32"/>
        <end position="137"/>
    </location>
</feature>